<feature type="non-terminal residue" evidence="6">
    <location>
        <position position="129"/>
    </location>
</feature>
<dbReference type="AlphaFoldDB" id="A0A382LS14"/>
<dbReference type="GO" id="GO:0004065">
    <property type="term" value="F:arylsulfatase activity"/>
    <property type="evidence" value="ECO:0007669"/>
    <property type="project" value="TreeGrafter"/>
</dbReference>
<dbReference type="InterPro" id="IPR000917">
    <property type="entry name" value="Sulfatase_N"/>
</dbReference>
<gene>
    <name evidence="6" type="ORF">METZ01_LOCUS292312</name>
</gene>
<dbReference type="PANTHER" id="PTHR42693">
    <property type="entry name" value="ARYLSULFATASE FAMILY MEMBER"/>
    <property type="match status" value="1"/>
</dbReference>
<keyword evidence="4" id="KW-0106">Calcium</keyword>
<name>A0A382LS14_9ZZZZ</name>
<feature type="domain" description="Sulfatase N-terminal" evidence="5">
    <location>
        <begin position="26"/>
        <end position="126"/>
    </location>
</feature>
<keyword evidence="3" id="KW-0378">Hydrolase</keyword>
<evidence type="ECO:0000256" key="1">
    <source>
        <dbReference type="ARBA" id="ARBA00008779"/>
    </source>
</evidence>
<dbReference type="PROSITE" id="PS00523">
    <property type="entry name" value="SULFATASE_1"/>
    <property type="match status" value="1"/>
</dbReference>
<dbReference type="InterPro" id="IPR024607">
    <property type="entry name" value="Sulfatase_CS"/>
</dbReference>
<reference evidence="6" key="1">
    <citation type="submission" date="2018-05" db="EMBL/GenBank/DDBJ databases">
        <authorList>
            <person name="Lanie J.A."/>
            <person name="Ng W.-L."/>
            <person name="Kazmierczak K.M."/>
            <person name="Andrzejewski T.M."/>
            <person name="Davidsen T.M."/>
            <person name="Wayne K.J."/>
            <person name="Tettelin H."/>
            <person name="Glass J.I."/>
            <person name="Rusch D."/>
            <person name="Podicherti R."/>
            <person name="Tsui H.-C.T."/>
            <person name="Winkler M.E."/>
        </authorList>
    </citation>
    <scope>NUCLEOTIDE SEQUENCE</scope>
</reference>
<evidence type="ECO:0000259" key="5">
    <source>
        <dbReference type="Pfam" id="PF00884"/>
    </source>
</evidence>
<sequence length="129" mass="14450">MRIFQFIGITMLLCEVLLADLAGSRPNILIIIADDMAWNDCSLYGNKGLPTPNIDQLAAQGMRFDRAFLTISSCSPSRASIITGRYPHQTDAEQLHWPIPKEQITFTERLMKAGYWTASVGKFHMGEAM</sequence>
<evidence type="ECO:0000256" key="2">
    <source>
        <dbReference type="ARBA" id="ARBA00022723"/>
    </source>
</evidence>
<evidence type="ECO:0000313" key="6">
    <source>
        <dbReference type="EMBL" id="SVC39458.1"/>
    </source>
</evidence>
<dbReference type="InterPro" id="IPR017850">
    <property type="entry name" value="Alkaline_phosphatase_core_sf"/>
</dbReference>
<organism evidence="6">
    <name type="scientific">marine metagenome</name>
    <dbReference type="NCBI Taxonomy" id="408172"/>
    <lineage>
        <taxon>unclassified sequences</taxon>
        <taxon>metagenomes</taxon>
        <taxon>ecological metagenomes</taxon>
    </lineage>
</organism>
<dbReference type="Gene3D" id="3.40.720.10">
    <property type="entry name" value="Alkaline Phosphatase, subunit A"/>
    <property type="match status" value="1"/>
</dbReference>
<dbReference type="Pfam" id="PF00884">
    <property type="entry name" value="Sulfatase"/>
    <property type="match status" value="1"/>
</dbReference>
<dbReference type="PROSITE" id="PS00149">
    <property type="entry name" value="SULFATASE_2"/>
    <property type="match status" value="1"/>
</dbReference>
<evidence type="ECO:0000256" key="3">
    <source>
        <dbReference type="ARBA" id="ARBA00022801"/>
    </source>
</evidence>
<accession>A0A382LS14</accession>
<comment type="similarity">
    <text evidence="1">Belongs to the sulfatase family.</text>
</comment>
<dbReference type="PANTHER" id="PTHR42693:SF53">
    <property type="entry name" value="ENDO-4-O-SULFATASE"/>
    <property type="match status" value="1"/>
</dbReference>
<evidence type="ECO:0000256" key="4">
    <source>
        <dbReference type="ARBA" id="ARBA00022837"/>
    </source>
</evidence>
<dbReference type="EMBL" id="UINC01088864">
    <property type="protein sequence ID" value="SVC39458.1"/>
    <property type="molecule type" value="Genomic_DNA"/>
</dbReference>
<dbReference type="SUPFAM" id="SSF53649">
    <property type="entry name" value="Alkaline phosphatase-like"/>
    <property type="match status" value="1"/>
</dbReference>
<proteinExistence type="inferred from homology"/>
<keyword evidence="2" id="KW-0479">Metal-binding</keyword>
<dbReference type="InterPro" id="IPR050738">
    <property type="entry name" value="Sulfatase"/>
</dbReference>
<dbReference type="GO" id="GO:0046872">
    <property type="term" value="F:metal ion binding"/>
    <property type="evidence" value="ECO:0007669"/>
    <property type="project" value="UniProtKB-KW"/>
</dbReference>
<protein>
    <recommendedName>
        <fullName evidence="5">Sulfatase N-terminal domain-containing protein</fullName>
    </recommendedName>
</protein>